<reference evidence="3 4" key="1">
    <citation type="journal article" date="2022" name="G3 (Bethesda)">
        <title>Enemy or ally: a genomic approach to elucidate the lifestyle of Phyllosticta citrichinaensis.</title>
        <authorList>
            <person name="Buijs V.A."/>
            <person name="Groenewald J.Z."/>
            <person name="Haridas S."/>
            <person name="LaButti K.M."/>
            <person name="Lipzen A."/>
            <person name="Martin F.M."/>
            <person name="Barry K."/>
            <person name="Grigoriev I.V."/>
            <person name="Crous P.W."/>
            <person name="Seidl M.F."/>
        </authorList>
    </citation>
    <scope>NUCLEOTIDE SEQUENCE [LARGE SCALE GENOMIC DNA]</scope>
    <source>
        <strain evidence="3 4">CBS 129764</strain>
    </source>
</reference>
<dbReference type="EMBL" id="JBBWUH010000002">
    <property type="protein sequence ID" value="KAK8175150.1"/>
    <property type="molecule type" value="Genomic_DNA"/>
</dbReference>
<name>A0ABR1Y1U3_9PEZI</name>
<dbReference type="Proteomes" id="UP001456524">
    <property type="component" value="Unassembled WGS sequence"/>
</dbReference>
<keyword evidence="2" id="KW-0812">Transmembrane</keyword>
<accession>A0ABR1Y1U3</accession>
<feature type="compositionally biased region" description="Basic residues" evidence="1">
    <location>
        <begin position="123"/>
        <end position="134"/>
    </location>
</feature>
<feature type="region of interest" description="Disordered" evidence="1">
    <location>
        <begin position="103"/>
        <end position="185"/>
    </location>
</feature>
<proteinExistence type="predicted"/>
<evidence type="ECO:0000256" key="2">
    <source>
        <dbReference type="SAM" id="Phobius"/>
    </source>
</evidence>
<gene>
    <name evidence="3" type="ORF">IWX90DRAFT_100921</name>
</gene>
<feature type="transmembrane region" description="Helical" evidence="2">
    <location>
        <begin position="12"/>
        <end position="32"/>
    </location>
</feature>
<feature type="compositionally biased region" description="Polar residues" evidence="1">
    <location>
        <begin position="109"/>
        <end position="122"/>
    </location>
</feature>
<evidence type="ECO:0000256" key="1">
    <source>
        <dbReference type="SAM" id="MobiDB-lite"/>
    </source>
</evidence>
<feature type="compositionally biased region" description="Polar residues" evidence="1">
    <location>
        <begin position="135"/>
        <end position="146"/>
    </location>
</feature>
<evidence type="ECO:0000313" key="3">
    <source>
        <dbReference type="EMBL" id="KAK8175150.1"/>
    </source>
</evidence>
<feature type="compositionally biased region" description="Basic residues" evidence="1">
    <location>
        <begin position="147"/>
        <end position="162"/>
    </location>
</feature>
<keyword evidence="2" id="KW-0472">Membrane</keyword>
<comment type="caution">
    <text evidence="3">The sequence shown here is derived from an EMBL/GenBank/DDBJ whole genome shotgun (WGS) entry which is preliminary data.</text>
</comment>
<keyword evidence="4" id="KW-1185">Reference proteome</keyword>
<keyword evidence="2" id="KW-1133">Transmembrane helix</keyword>
<organism evidence="3 4">
    <name type="scientific">Phyllosticta citrichinensis</name>
    <dbReference type="NCBI Taxonomy" id="1130410"/>
    <lineage>
        <taxon>Eukaryota</taxon>
        <taxon>Fungi</taxon>
        <taxon>Dikarya</taxon>
        <taxon>Ascomycota</taxon>
        <taxon>Pezizomycotina</taxon>
        <taxon>Dothideomycetes</taxon>
        <taxon>Dothideomycetes incertae sedis</taxon>
        <taxon>Botryosphaeriales</taxon>
        <taxon>Phyllostictaceae</taxon>
        <taxon>Phyllosticta</taxon>
    </lineage>
</organism>
<protein>
    <submittedName>
        <fullName evidence="3">Uncharacterized protein</fullName>
    </submittedName>
</protein>
<evidence type="ECO:0000313" key="4">
    <source>
        <dbReference type="Proteomes" id="UP001456524"/>
    </source>
</evidence>
<sequence>MRLTSCSGPTHVIFIPVFASKPPGGVLLMAFLRIMYPGKTIRTPPFSLRVLNSLKPHHRRGSIFGHFKNCLPRTDDQSTPVFWPSVSQQFTLPPERALVRKKDFHQGKNGLSVTRSPRTQSATHKHSHSMHTRLRNASTFRPVNRSNHLHRWRSRHGHHTNHRPPTPSHPIPATVEMSGPEYHHQ</sequence>